<name>A0A2T0Q0D0_9ACTN</name>
<accession>A0A2T0Q0D0</accession>
<evidence type="ECO:0000313" key="1">
    <source>
        <dbReference type="EMBL" id="PRX97251.1"/>
    </source>
</evidence>
<evidence type="ECO:0000313" key="2">
    <source>
        <dbReference type="Proteomes" id="UP000237846"/>
    </source>
</evidence>
<dbReference type="RefSeq" id="WP_106249156.1">
    <property type="nucleotide sequence ID" value="NZ_PVZC01000006.1"/>
</dbReference>
<sequence length="328" mass="34512">MRVEPDADAADRDERHLTELVHGRLTAFLGGHAVVPPPAALRNPAFHTLAHAAQRATGRGAADLAVRVRLSAELAAVAERVRTDRGVERVHERWTVGLPGPRRHLSLSLRRATGRASLLPGLDGRSEPVAVAEWDGARRAALRDAARLLGDVWPAMLGELAAVVREVALLDGPGLDGLTDFAAHGAVFIGAERLRAHPDGLPGPLGCAEALVREATRTRCDAAAVIEPFLLPEEPGASGGPPVRGPLRADSRPPTALLQRVVVAARTVELYDRSLRAGAGGAGAPRRRAALAERGARDSAALRVSAGALSPRGRELAEEASKLLEWSG</sequence>
<dbReference type="OrthoDB" id="9769264at2"/>
<reference evidence="1 2" key="1">
    <citation type="submission" date="2018-03" db="EMBL/GenBank/DDBJ databases">
        <title>Genomic Encyclopedia of Archaeal and Bacterial Type Strains, Phase II (KMG-II): from individual species to whole genera.</title>
        <authorList>
            <person name="Goeker M."/>
        </authorList>
    </citation>
    <scope>NUCLEOTIDE SEQUENCE [LARGE SCALE GENOMIC DNA]</scope>
    <source>
        <strain evidence="1 2">DSM 45601</strain>
    </source>
</reference>
<dbReference type="EMBL" id="PVZC01000006">
    <property type="protein sequence ID" value="PRX97251.1"/>
    <property type="molecule type" value="Genomic_DNA"/>
</dbReference>
<dbReference type="AlphaFoldDB" id="A0A2T0Q0D0"/>
<organism evidence="1 2">
    <name type="scientific">Allonocardiopsis opalescens</name>
    <dbReference type="NCBI Taxonomy" id="1144618"/>
    <lineage>
        <taxon>Bacteria</taxon>
        <taxon>Bacillati</taxon>
        <taxon>Actinomycetota</taxon>
        <taxon>Actinomycetes</taxon>
        <taxon>Streptosporangiales</taxon>
        <taxon>Allonocardiopsis</taxon>
    </lineage>
</organism>
<dbReference type="Proteomes" id="UP000237846">
    <property type="component" value="Unassembled WGS sequence"/>
</dbReference>
<comment type="caution">
    <text evidence="1">The sequence shown here is derived from an EMBL/GenBank/DDBJ whole genome shotgun (WGS) entry which is preliminary data.</text>
</comment>
<keyword evidence="2" id="KW-1185">Reference proteome</keyword>
<proteinExistence type="predicted"/>
<protein>
    <submittedName>
        <fullName evidence="1">Uncharacterized protein</fullName>
    </submittedName>
</protein>
<gene>
    <name evidence="1" type="ORF">CLV72_106288</name>
</gene>